<name>A0A3R6GAR8_9BACT</name>
<dbReference type="EMBL" id="JAPDVH010000001">
    <property type="protein sequence ID" value="MCW4154069.1"/>
    <property type="molecule type" value="Genomic_DNA"/>
</dbReference>
<proteinExistence type="predicted"/>
<protein>
    <submittedName>
        <fullName evidence="1">Uncharacterized protein</fullName>
    </submittedName>
</protein>
<evidence type="ECO:0000313" key="2">
    <source>
        <dbReference type="EMBL" id="RHG67112.1"/>
    </source>
</evidence>
<evidence type="ECO:0000313" key="3">
    <source>
        <dbReference type="Proteomes" id="UP000286501"/>
    </source>
</evidence>
<organism evidence="1 4">
    <name type="scientific">Segatella copri</name>
    <dbReference type="NCBI Taxonomy" id="165179"/>
    <lineage>
        <taxon>Bacteria</taxon>
        <taxon>Pseudomonadati</taxon>
        <taxon>Bacteroidota</taxon>
        <taxon>Bacteroidia</taxon>
        <taxon>Bacteroidales</taxon>
        <taxon>Prevotellaceae</taxon>
        <taxon>Segatella</taxon>
    </lineage>
</organism>
<accession>A0A3R6GAR8</accession>
<sequence length="87" mass="10375">MLDRTNIHFKKAVEAIFEKVKRNKGCVTLGLDTDYLSICLLKEDSEVFYHDMICKFHTKDEIRQKVDNFNKMYYACRQLKKKGGRHE</sequence>
<gene>
    <name evidence="2" type="ORF">DW250_05505</name>
    <name evidence="1" type="ORF">ONT23_00640</name>
</gene>
<dbReference type="AlphaFoldDB" id="A0A3R6GAR8"/>
<reference evidence="2 3" key="1">
    <citation type="submission" date="2018-08" db="EMBL/GenBank/DDBJ databases">
        <title>A genome reference for cultivated species of the human gut microbiota.</title>
        <authorList>
            <person name="Zou Y."/>
            <person name="Xue W."/>
            <person name="Luo G."/>
        </authorList>
    </citation>
    <scope>NUCLEOTIDE SEQUENCE [LARGE SCALE GENOMIC DNA]</scope>
    <source>
        <strain evidence="2 3">AM22-1</strain>
    </source>
</reference>
<dbReference type="Proteomes" id="UP000286501">
    <property type="component" value="Unassembled WGS sequence"/>
</dbReference>
<dbReference type="RefSeq" id="WP_118200576.1">
    <property type="nucleotide sequence ID" value="NZ_JAPDVH010000001.1"/>
</dbReference>
<dbReference type="Proteomes" id="UP001209168">
    <property type="component" value="Unassembled WGS sequence"/>
</dbReference>
<evidence type="ECO:0000313" key="1">
    <source>
        <dbReference type="EMBL" id="MCW4154069.1"/>
    </source>
</evidence>
<reference evidence="1" key="2">
    <citation type="submission" date="2022-11" db="EMBL/GenBank/DDBJ databases">
        <title>Genomic repertoires linked with pathogenic potency of arthritogenic Prevotella copri isolated from the gut of rheumatoid arthritis patients.</title>
        <authorList>
            <person name="Nii T."/>
            <person name="Maeda Y."/>
            <person name="Motooka D."/>
            <person name="Naito M."/>
            <person name="Matsumoto Y."/>
            <person name="Ogawa T."/>
            <person name="Oguro-Igashira E."/>
            <person name="Kishikawa T."/>
            <person name="Yamashita M."/>
            <person name="Koizumi S."/>
            <person name="Kurakawa T."/>
            <person name="Okumura R."/>
            <person name="Kayama H."/>
            <person name="Murakami M."/>
            <person name="Sakaguchi T."/>
            <person name="Das B."/>
            <person name="Nakamura S."/>
            <person name="Okada Y."/>
            <person name="Kumanogoh A."/>
            <person name="Takeda K."/>
        </authorList>
    </citation>
    <scope>NUCLEOTIDE SEQUENCE</scope>
    <source>
        <strain evidence="1">H012_8</strain>
    </source>
</reference>
<comment type="caution">
    <text evidence="1">The sequence shown here is derived from an EMBL/GenBank/DDBJ whole genome shotgun (WGS) entry which is preliminary data.</text>
</comment>
<evidence type="ECO:0000313" key="4">
    <source>
        <dbReference type="Proteomes" id="UP001209168"/>
    </source>
</evidence>
<dbReference type="EMBL" id="QRIN01000016">
    <property type="protein sequence ID" value="RHG67112.1"/>
    <property type="molecule type" value="Genomic_DNA"/>
</dbReference>